<evidence type="ECO:0000256" key="3">
    <source>
        <dbReference type="ARBA" id="ARBA00023082"/>
    </source>
</evidence>
<dbReference type="CDD" id="cd06171">
    <property type="entry name" value="Sigma70_r4"/>
    <property type="match status" value="1"/>
</dbReference>
<proteinExistence type="inferred from homology"/>
<dbReference type="Pfam" id="PF04542">
    <property type="entry name" value="Sigma70_r2"/>
    <property type="match status" value="1"/>
</dbReference>
<gene>
    <name evidence="7" type="ORF">DYBT9623_05303</name>
</gene>
<dbReference type="InterPro" id="IPR007627">
    <property type="entry name" value="RNA_pol_sigma70_r2"/>
</dbReference>
<evidence type="ECO:0000259" key="6">
    <source>
        <dbReference type="Pfam" id="PF08281"/>
    </source>
</evidence>
<name>A0ABM8UY57_9BACT</name>
<dbReference type="Gene3D" id="1.10.10.10">
    <property type="entry name" value="Winged helix-like DNA-binding domain superfamily/Winged helix DNA-binding domain"/>
    <property type="match status" value="1"/>
</dbReference>
<dbReference type="EMBL" id="CAJRAU010000012">
    <property type="protein sequence ID" value="CAG5074616.1"/>
    <property type="molecule type" value="Genomic_DNA"/>
</dbReference>
<evidence type="ECO:0000256" key="4">
    <source>
        <dbReference type="ARBA" id="ARBA00023163"/>
    </source>
</evidence>
<evidence type="ECO:0000256" key="1">
    <source>
        <dbReference type="ARBA" id="ARBA00010641"/>
    </source>
</evidence>
<dbReference type="SUPFAM" id="SSF88946">
    <property type="entry name" value="Sigma2 domain of RNA polymerase sigma factors"/>
    <property type="match status" value="1"/>
</dbReference>
<evidence type="ECO:0000313" key="8">
    <source>
        <dbReference type="Proteomes" id="UP000679725"/>
    </source>
</evidence>
<dbReference type="InterPro" id="IPR013249">
    <property type="entry name" value="RNA_pol_sigma70_r4_t2"/>
</dbReference>
<dbReference type="InterPro" id="IPR013325">
    <property type="entry name" value="RNA_pol_sigma_r2"/>
</dbReference>
<dbReference type="InterPro" id="IPR039425">
    <property type="entry name" value="RNA_pol_sigma-70-like"/>
</dbReference>
<evidence type="ECO:0000259" key="5">
    <source>
        <dbReference type="Pfam" id="PF04542"/>
    </source>
</evidence>
<dbReference type="PANTHER" id="PTHR43133">
    <property type="entry name" value="RNA POLYMERASE ECF-TYPE SIGMA FACTO"/>
    <property type="match status" value="1"/>
</dbReference>
<feature type="domain" description="RNA polymerase sigma-70 region 2" evidence="5">
    <location>
        <begin position="64"/>
        <end position="132"/>
    </location>
</feature>
<feature type="domain" description="RNA polymerase sigma factor 70 region 4 type 2" evidence="6">
    <location>
        <begin position="162"/>
        <end position="211"/>
    </location>
</feature>
<keyword evidence="3" id="KW-0731">Sigma factor</keyword>
<evidence type="ECO:0000256" key="2">
    <source>
        <dbReference type="ARBA" id="ARBA00023015"/>
    </source>
</evidence>
<evidence type="ECO:0008006" key="9">
    <source>
        <dbReference type="Google" id="ProtNLM"/>
    </source>
</evidence>
<comment type="caution">
    <text evidence="7">The sequence shown here is derived from an EMBL/GenBank/DDBJ whole genome shotgun (WGS) entry which is preliminary data.</text>
</comment>
<sequence length="228" mass="26432">MQVMMNIDLIFLNYKVLLAQIFLQIFFNNPYPTPSFMPLKSTCYCEQDLVVLLKNNNRLAFEYLYDNYASGLYGIICKMVRDDDVASDVLQEAFIKIWKNISYYDHQKGSLFTWMLNITRHTAIDHIRAARKFANNIQWAAVDEKDLSNTAISFPKPVEIGLETLVETLPPERKQLIELVYFQGYTHQEASEHLCLPLGTVKSRIRSALTDLKRIFEFSAPVDKLVFS</sequence>
<dbReference type="Pfam" id="PF08281">
    <property type="entry name" value="Sigma70_r4_2"/>
    <property type="match status" value="1"/>
</dbReference>
<keyword evidence="2" id="KW-0805">Transcription regulation</keyword>
<reference evidence="7 8" key="1">
    <citation type="submission" date="2021-04" db="EMBL/GenBank/DDBJ databases">
        <authorList>
            <person name="Rodrigo-Torres L."/>
            <person name="Arahal R. D."/>
            <person name="Lucena T."/>
        </authorList>
    </citation>
    <scope>NUCLEOTIDE SEQUENCE [LARGE SCALE GENOMIC DNA]</scope>
    <source>
        <strain evidence="7 8">CECT 9623</strain>
    </source>
</reference>
<dbReference type="InterPro" id="IPR014284">
    <property type="entry name" value="RNA_pol_sigma-70_dom"/>
</dbReference>
<dbReference type="PANTHER" id="PTHR43133:SF62">
    <property type="entry name" value="RNA POLYMERASE SIGMA FACTOR SIGZ"/>
    <property type="match status" value="1"/>
</dbReference>
<protein>
    <recommendedName>
        <fullName evidence="9">RNA polymerase, sigma-24 subunit, ECF subfamily</fullName>
    </recommendedName>
</protein>
<dbReference type="InterPro" id="IPR013324">
    <property type="entry name" value="RNA_pol_sigma_r3/r4-like"/>
</dbReference>
<dbReference type="SUPFAM" id="SSF88659">
    <property type="entry name" value="Sigma3 and sigma4 domains of RNA polymerase sigma factors"/>
    <property type="match status" value="1"/>
</dbReference>
<keyword evidence="4" id="KW-0804">Transcription</keyword>
<comment type="similarity">
    <text evidence="1">Belongs to the sigma-70 factor family. ECF subfamily.</text>
</comment>
<keyword evidence="8" id="KW-1185">Reference proteome</keyword>
<organism evidence="7 8">
    <name type="scientific">Dyadobacter linearis</name>
    <dbReference type="NCBI Taxonomy" id="2823330"/>
    <lineage>
        <taxon>Bacteria</taxon>
        <taxon>Pseudomonadati</taxon>
        <taxon>Bacteroidota</taxon>
        <taxon>Cytophagia</taxon>
        <taxon>Cytophagales</taxon>
        <taxon>Spirosomataceae</taxon>
        <taxon>Dyadobacter</taxon>
    </lineage>
</organism>
<dbReference type="Gene3D" id="1.10.1740.10">
    <property type="match status" value="1"/>
</dbReference>
<dbReference type="Proteomes" id="UP000679725">
    <property type="component" value="Unassembled WGS sequence"/>
</dbReference>
<dbReference type="NCBIfam" id="TIGR02937">
    <property type="entry name" value="sigma70-ECF"/>
    <property type="match status" value="1"/>
</dbReference>
<evidence type="ECO:0000313" key="7">
    <source>
        <dbReference type="EMBL" id="CAG5074616.1"/>
    </source>
</evidence>
<dbReference type="InterPro" id="IPR036388">
    <property type="entry name" value="WH-like_DNA-bd_sf"/>
</dbReference>
<accession>A0ABM8UY57</accession>